<dbReference type="PANTHER" id="PTHR42695">
    <property type="entry name" value="GLUTAMINE AMIDOTRANSFERASE YLR126C-RELATED"/>
    <property type="match status" value="1"/>
</dbReference>
<dbReference type="InterPro" id="IPR029062">
    <property type="entry name" value="Class_I_gatase-like"/>
</dbReference>
<organism evidence="2 3">
    <name type="scientific">Halapricum desulfuricans</name>
    <dbReference type="NCBI Taxonomy" id="2841257"/>
    <lineage>
        <taxon>Archaea</taxon>
        <taxon>Methanobacteriati</taxon>
        <taxon>Methanobacteriota</taxon>
        <taxon>Stenosarchaea group</taxon>
        <taxon>Halobacteria</taxon>
        <taxon>Halobacteriales</taxon>
        <taxon>Haloarculaceae</taxon>
        <taxon>Halapricum</taxon>
    </lineage>
</organism>
<proteinExistence type="predicted"/>
<keyword evidence="2" id="KW-0315">Glutamine amidotransferase</keyword>
<reference evidence="2 3" key="1">
    <citation type="submission" date="2020-11" db="EMBL/GenBank/DDBJ databases">
        <title>Carbohydrate-dependent, anaerobic sulfur respiration: A novel catabolism in halophilic archaea.</title>
        <authorList>
            <person name="Sorokin D.Y."/>
            <person name="Messina E."/>
            <person name="Smedile F."/>
            <person name="La Cono V."/>
            <person name="Hallsworth J.E."/>
            <person name="Yakimov M.M."/>
        </authorList>
    </citation>
    <scope>NUCLEOTIDE SEQUENCE [LARGE SCALE GENOMIC DNA]</scope>
    <source>
        <strain evidence="2 3">HSR12-2</strain>
    </source>
</reference>
<name>A0A897NCM1_9EURY</name>
<dbReference type="GO" id="GO:0016740">
    <property type="term" value="F:transferase activity"/>
    <property type="evidence" value="ECO:0007669"/>
    <property type="project" value="UniProtKB-KW"/>
</dbReference>
<dbReference type="GeneID" id="68851972"/>
<dbReference type="EMBL" id="CP064788">
    <property type="protein sequence ID" value="QSG08729.1"/>
    <property type="molecule type" value="Genomic_DNA"/>
</dbReference>
<dbReference type="PROSITE" id="PS51273">
    <property type="entry name" value="GATASE_TYPE_1"/>
    <property type="match status" value="1"/>
</dbReference>
<keyword evidence="2" id="KW-0808">Transferase</keyword>
<dbReference type="AlphaFoldDB" id="A0A897NCM1"/>
<accession>A0A897NCM1</accession>
<evidence type="ECO:0000313" key="3">
    <source>
        <dbReference type="Proteomes" id="UP000662973"/>
    </source>
</evidence>
<dbReference type="PANTHER" id="PTHR42695:SF5">
    <property type="entry name" value="GLUTAMINE AMIDOTRANSFERASE YLR126C-RELATED"/>
    <property type="match status" value="1"/>
</dbReference>
<evidence type="ECO:0000259" key="1">
    <source>
        <dbReference type="Pfam" id="PF00117"/>
    </source>
</evidence>
<dbReference type="RefSeq" id="WP_229111956.1">
    <property type="nucleotide sequence ID" value="NZ_CP064788.1"/>
</dbReference>
<gene>
    <name evidence="2" type="primary">guaA3</name>
    <name evidence="2" type="ORF">HSR122_1332</name>
</gene>
<dbReference type="SUPFAM" id="SSF52317">
    <property type="entry name" value="Class I glutamine amidotransferase-like"/>
    <property type="match status" value="1"/>
</dbReference>
<dbReference type="Gene3D" id="3.40.50.880">
    <property type="match status" value="1"/>
</dbReference>
<feature type="domain" description="Glutamine amidotransferase" evidence="1">
    <location>
        <begin position="23"/>
        <end position="176"/>
    </location>
</feature>
<dbReference type="Pfam" id="PF00117">
    <property type="entry name" value="GATase"/>
    <property type="match status" value="1"/>
</dbReference>
<dbReference type="KEGG" id="hds:HSR122_1332"/>
<dbReference type="InterPro" id="IPR044992">
    <property type="entry name" value="ChyE-like"/>
</dbReference>
<sequence length="238" mass="26647">MSELRIALLNAARSAAETRRNFERELDAELVEFNCPDGELPSSFAFDACVVTGSEASVYWDEPWIGRLKEWVGDAVSAGVPFLGVCYGHQLLADVLGGQVERMGEYEIGYRTIRHDGENPLLDGVDEEFTAFTTHSDRVRRAPPGARVFAHNDYGIHGFRKGRVLTVQFHPEYDMEMARSVTKGKDIDQAKIDAVLAGITEENYRAAREAKQLFDNFLAFVERVRADRAAVESLSVDR</sequence>
<dbReference type="Proteomes" id="UP000662973">
    <property type="component" value="Chromosome"/>
</dbReference>
<dbReference type="CDD" id="cd01741">
    <property type="entry name" value="GATase1_1"/>
    <property type="match status" value="1"/>
</dbReference>
<evidence type="ECO:0000313" key="2">
    <source>
        <dbReference type="EMBL" id="QSG08729.1"/>
    </source>
</evidence>
<dbReference type="GO" id="GO:0005829">
    <property type="term" value="C:cytosol"/>
    <property type="evidence" value="ECO:0007669"/>
    <property type="project" value="TreeGrafter"/>
</dbReference>
<keyword evidence="3" id="KW-1185">Reference proteome</keyword>
<dbReference type="InterPro" id="IPR017926">
    <property type="entry name" value="GATASE"/>
</dbReference>
<protein>
    <submittedName>
        <fullName evidence="2">GMP synthase - Glutamine amidotransferase domain</fullName>
    </submittedName>
</protein>